<dbReference type="EMBL" id="QFBC01000001">
    <property type="protein sequence ID" value="PWE57898.1"/>
    <property type="molecule type" value="Genomic_DNA"/>
</dbReference>
<name>A0A2U2DX47_9HYPH</name>
<keyword evidence="2" id="KW-1185">Reference proteome</keyword>
<dbReference type="RefSeq" id="WP_109456415.1">
    <property type="nucleotide sequence ID" value="NZ_QFBC01000001.1"/>
</dbReference>
<evidence type="ECO:0000313" key="2">
    <source>
        <dbReference type="Proteomes" id="UP000245252"/>
    </source>
</evidence>
<dbReference type="AlphaFoldDB" id="A0A2U2DX47"/>
<comment type="caution">
    <text evidence="1">The sequence shown here is derived from an EMBL/GenBank/DDBJ whole genome shotgun (WGS) entry which is preliminary data.</text>
</comment>
<proteinExistence type="predicted"/>
<dbReference type="Proteomes" id="UP000245252">
    <property type="component" value="Unassembled WGS sequence"/>
</dbReference>
<sequence length="231" mass="27048">MQEALIERIRGLGHTRLLIRPLAAPEHFLTLQECHSIVEKSAVLLRGWDLPHIHKRGNDANGARENVGEFAQHWTTWDYHVEFWRMYRSTQFLHYKVYREDLRENLPGKPDAPFLEVGWTIFFFTEVLEFLSRLVREGLYGQGCELTVTFSSTEARRLWIGDGRRMGFSHPRETHAPCLVVHRKLTSNEVLAGAKDISLDMLIEFFQHFGWEPGPEQIRIDQERLLNRQLG</sequence>
<evidence type="ECO:0000313" key="1">
    <source>
        <dbReference type="EMBL" id="PWE57898.1"/>
    </source>
</evidence>
<reference evidence="1 2" key="1">
    <citation type="submission" date="2018-05" db="EMBL/GenBank/DDBJ databases">
        <title>The draft genome of strain NS-104.</title>
        <authorList>
            <person name="Hang P."/>
            <person name="Jiang J."/>
        </authorList>
    </citation>
    <scope>NUCLEOTIDE SEQUENCE [LARGE SCALE GENOMIC DNA]</scope>
    <source>
        <strain evidence="1 2">NS-104</strain>
    </source>
</reference>
<protein>
    <submittedName>
        <fullName evidence="1">Uncharacterized protein</fullName>
    </submittedName>
</protein>
<organism evidence="1 2">
    <name type="scientific">Metarhizobium album</name>
    <dbReference type="NCBI Taxonomy" id="2182425"/>
    <lineage>
        <taxon>Bacteria</taxon>
        <taxon>Pseudomonadati</taxon>
        <taxon>Pseudomonadota</taxon>
        <taxon>Alphaproteobacteria</taxon>
        <taxon>Hyphomicrobiales</taxon>
        <taxon>Rhizobiaceae</taxon>
        <taxon>Metarhizobium</taxon>
    </lineage>
</organism>
<dbReference type="OrthoDB" id="8410076at2"/>
<accession>A0A2U2DX47</accession>
<gene>
    <name evidence="1" type="ORF">DEM27_01515</name>
</gene>